<sequence length="485" mass="52920">MKKIYTSKLFLSVSLIIGLSSCKDLFNDPRIKSNPNAVSDVEVQTLLSGTLVGVSELHEDTDVRISYMWAGQLTGLSRQHLGLAQYQVSSGTFDWGNLYPIAAQARLIQTKADALGDKWTKGVGQVVEALLIAKATAFWGDVPYSQAFDLVAYPTPVFDSQEKVYTELLATLDNAIENLSASSGLDFAGQDFIYGGDPGLWKKAAYSLKARLYLHLGDYAKAVENANLGISSVGEDALIPHGESQGIDQNLNYDFFVNNRPGDTGFDPPAFLPGFLKAHTNAKTNETALYNHFFKVGITGPGALDPNTEDGFFKVDSKQPILSYFETQLILAEALARQNQLSDAVTALNNVRQVLATGFINGNSIPGTYVTMGLKYENYVLSDFAPGGLANPTSSGRDQQSGLLYEIISQKYIVMLAQYEVYNDVRRVAKATPVVQLHIQPIVTTPTGSLPQRYIYPQTEINTNPNVPKAGNGVADQYQTLPIFQ</sequence>
<organism evidence="1 2">
    <name type="scientific">Xanthocytophaga flava</name>
    <dbReference type="NCBI Taxonomy" id="3048013"/>
    <lineage>
        <taxon>Bacteria</taxon>
        <taxon>Pseudomonadati</taxon>
        <taxon>Bacteroidota</taxon>
        <taxon>Cytophagia</taxon>
        <taxon>Cytophagales</taxon>
        <taxon>Rhodocytophagaceae</taxon>
        <taxon>Xanthocytophaga</taxon>
    </lineage>
</organism>
<comment type="caution">
    <text evidence="1">The sequence shown here is derived from an EMBL/GenBank/DDBJ whole genome shotgun (WGS) entry which is preliminary data.</text>
</comment>
<dbReference type="EMBL" id="JASJOS010000010">
    <property type="protein sequence ID" value="MDJ1483215.1"/>
    <property type="molecule type" value="Genomic_DNA"/>
</dbReference>
<dbReference type="Proteomes" id="UP001241110">
    <property type="component" value="Unassembled WGS sequence"/>
</dbReference>
<dbReference type="InterPro" id="IPR041662">
    <property type="entry name" value="SusD-like_2"/>
</dbReference>
<dbReference type="RefSeq" id="WP_313982863.1">
    <property type="nucleotide sequence ID" value="NZ_JASJOS010000010.1"/>
</dbReference>
<keyword evidence="1" id="KW-0449">Lipoprotein</keyword>
<dbReference type="Gene3D" id="1.25.40.390">
    <property type="match status" value="1"/>
</dbReference>
<accession>A0AAE3QTK6</accession>
<dbReference type="Pfam" id="PF12771">
    <property type="entry name" value="SusD-like_2"/>
    <property type="match status" value="1"/>
</dbReference>
<evidence type="ECO:0000313" key="1">
    <source>
        <dbReference type="EMBL" id="MDJ1483215.1"/>
    </source>
</evidence>
<dbReference type="AlphaFoldDB" id="A0AAE3QTK6"/>
<gene>
    <name evidence="1" type="ORF">QNI16_22145</name>
</gene>
<proteinExistence type="predicted"/>
<reference evidence="1" key="1">
    <citation type="submission" date="2023-05" db="EMBL/GenBank/DDBJ databases">
        <authorList>
            <person name="Zhang X."/>
        </authorList>
    </citation>
    <scope>NUCLEOTIDE SEQUENCE</scope>
    <source>
        <strain evidence="1">YF14B1</strain>
    </source>
</reference>
<protein>
    <submittedName>
        <fullName evidence="1">SusD/RagB family nutrient-binding outer membrane lipoprotein</fullName>
    </submittedName>
</protein>
<dbReference type="SUPFAM" id="SSF48452">
    <property type="entry name" value="TPR-like"/>
    <property type="match status" value="1"/>
</dbReference>
<dbReference type="PROSITE" id="PS51257">
    <property type="entry name" value="PROKAR_LIPOPROTEIN"/>
    <property type="match status" value="1"/>
</dbReference>
<dbReference type="InterPro" id="IPR011990">
    <property type="entry name" value="TPR-like_helical_dom_sf"/>
</dbReference>
<name>A0AAE3QTK6_9BACT</name>
<evidence type="ECO:0000313" key="2">
    <source>
        <dbReference type="Proteomes" id="UP001241110"/>
    </source>
</evidence>